<gene>
    <name evidence="2" type="ORF">FGO68_gene7100</name>
</gene>
<evidence type="ECO:0000256" key="1">
    <source>
        <dbReference type="SAM" id="Phobius"/>
    </source>
</evidence>
<dbReference type="EMBL" id="RRYP01001495">
    <property type="protein sequence ID" value="TNV85876.1"/>
    <property type="molecule type" value="Genomic_DNA"/>
</dbReference>
<evidence type="ECO:0000313" key="2">
    <source>
        <dbReference type="EMBL" id="TNV85876.1"/>
    </source>
</evidence>
<evidence type="ECO:0000313" key="3">
    <source>
        <dbReference type="Proteomes" id="UP000785679"/>
    </source>
</evidence>
<dbReference type="AlphaFoldDB" id="A0A8J8P1T1"/>
<dbReference type="OrthoDB" id="325501at2759"/>
<comment type="caution">
    <text evidence="2">The sequence shown here is derived from an EMBL/GenBank/DDBJ whole genome shotgun (WGS) entry which is preliminary data.</text>
</comment>
<dbReference type="Proteomes" id="UP000785679">
    <property type="component" value="Unassembled WGS sequence"/>
</dbReference>
<keyword evidence="1" id="KW-0812">Transmembrane</keyword>
<reference evidence="2" key="1">
    <citation type="submission" date="2019-06" db="EMBL/GenBank/DDBJ databases">
        <authorList>
            <person name="Zheng W."/>
        </authorList>
    </citation>
    <scope>NUCLEOTIDE SEQUENCE</scope>
    <source>
        <strain evidence="2">QDHG01</strain>
    </source>
</reference>
<protein>
    <submittedName>
        <fullName evidence="2">Uncharacterized protein</fullName>
    </submittedName>
</protein>
<keyword evidence="1" id="KW-0472">Membrane</keyword>
<name>A0A8J8P1T1_HALGN</name>
<feature type="transmembrane region" description="Helical" evidence="1">
    <location>
        <begin position="123"/>
        <end position="145"/>
    </location>
</feature>
<keyword evidence="1" id="KW-1133">Transmembrane helix</keyword>
<accession>A0A8J8P1T1</accession>
<sequence>MGYPFIQDLQPSDIKNLIEVHVSPNHNSTDRDYTWTCESIQNSSFVIRVTFKEVLDLTDRDRLRLGFKNASGFYLNSNNSAYLRVRLAKNFKIDKYVPPQKQLEDNSKINRIGNQAGIGLKSLLYANFGMNLIMAASMQLLWGLINSLQLVVRTPLMGMKFPSHTKAFFSSFVMLTNFDILPSSDLNELVFGFESDEYEDNYTDLGYDSLNTVDNIGSFLYYLILILSVIILAKITQLIGIEFSFHKQATCLIDNFLGQQLAQNQSLTHQFGIQSSASAQRPLSTFLSVASSGLNSSQVKDYNPHQLMQASQQD</sequence>
<organism evidence="2 3">
    <name type="scientific">Halteria grandinella</name>
    <dbReference type="NCBI Taxonomy" id="5974"/>
    <lineage>
        <taxon>Eukaryota</taxon>
        <taxon>Sar</taxon>
        <taxon>Alveolata</taxon>
        <taxon>Ciliophora</taxon>
        <taxon>Intramacronucleata</taxon>
        <taxon>Spirotrichea</taxon>
        <taxon>Stichotrichia</taxon>
        <taxon>Sporadotrichida</taxon>
        <taxon>Halteriidae</taxon>
        <taxon>Halteria</taxon>
    </lineage>
</organism>
<feature type="transmembrane region" description="Helical" evidence="1">
    <location>
        <begin position="219"/>
        <end position="239"/>
    </location>
</feature>
<keyword evidence="3" id="KW-1185">Reference proteome</keyword>
<proteinExistence type="predicted"/>